<accession>A0AAW9Q692</accession>
<comment type="caution">
    <text evidence="3">The sequence shown here is derived from an EMBL/GenBank/DDBJ whole genome shotgun (WGS) entry which is preliminary data.</text>
</comment>
<proteinExistence type="inferred from homology"/>
<dbReference type="InterPro" id="IPR002347">
    <property type="entry name" value="SDR_fam"/>
</dbReference>
<organism evidence="3 4">
    <name type="scientific">Aquincola agrisoli</name>
    <dbReference type="NCBI Taxonomy" id="3119538"/>
    <lineage>
        <taxon>Bacteria</taxon>
        <taxon>Pseudomonadati</taxon>
        <taxon>Pseudomonadota</taxon>
        <taxon>Betaproteobacteria</taxon>
        <taxon>Burkholderiales</taxon>
        <taxon>Sphaerotilaceae</taxon>
        <taxon>Aquincola</taxon>
    </lineage>
</organism>
<dbReference type="Proteomes" id="UP001336250">
    <property type="component" value="Unassembled WGS sequence"/>
</dbReference>
<dbReference type="FunFam" id="3.40.50.720:FF:000084">
    <property type="entry name" value="Short-chain dehydrogenase reductase"/>
    <property type="match status" value="1"/>
</dbReference>
<dbReference type="PANTHER" id="PTHR43669:SF14">
    <property type="entry name" value="OXIDOREDUCTASE"/>
    <property type="match status" value="1"/>
</dbReference>
<evidence type="ECO:0000256" key="1">
    <source>
        <dbReference type="ARBA" id="ARBA00006484"/>
    </source>
</evidence>
<reference evidence="3 4" key="1">
    <citation type="submission" date="2024-02" db="EMBL/GenBank/DDBJ databases">
        <title>Genome sequence of Aquincola sp. MAHUQ-54.</title>
        <authorList>
            <person name="Huq M.A."/>
        </authorList>
    </citation>
    <scope>NUCLEOTIDE SEQUENCE [LARGE SCALE GENOMIC DNA]</scope>
    <source>
        <strain evidence="3 4">MAHUQ-54</strain>
    </source>
</reference>
<evidence type="ECO:0000256" key="2">
    <source>
        <dbReference type="ARBA" id="ARBA00023002"/>
    </source>
</evidence>
<dbReference type="SUPFAM" id="SSF51735">
    <property type="entry name" value="NAD(P)-binding Rossmann-fold domains"/>
    <property type="match status" value="1"/>
</dbReference>
<keyword evidence="4" id="KW-1185">Reference proteome</keyword>
<keyword evidence="2" id="KW-0560">Oxidoreductase</keyword>
<name>A0AAW9Q692_9BURK</name>
<protein>
    <submittedName>
        <fullName evidence="3">SDR family oxidoreductase</fullName>
    </submittedName>
</protein>
<comment type="similarity">
    <text evidence="1">Belongs to the short-chain dehydrogenases/reductases (SDR) family.</text>
</comment>
<sequence length="255" mass="26873">MGTSLFDLAGQVAVVTGSSRGIGLAAARALAGQGATVVLNGRRPEAVLPVRDALRADGLAVDVACFDVNDVPAATAALDELQARHGRIDIFFANAGINHRAPLLEFEQPVFEQVLFTNLTAQWAIARHAARHMVARGHGRILFTGSVTALRGRRNVTAYTAAKGALHALVRQWSAELADRGVTVNALAPGYIRTELTQALQDDAEFDAWLRAATPAGRWGTPQDLAAAVVFISSREAGFMTGQVLTVDGGLTAAL</sequence>
<dbReference type="PROSITE" id="PS00061">
    <property type="entry name" value="ADH_SHORT"/>
    <property type="match status" value="1"/>
</dbReference>
<evidence type="ECO:0000313" key="3">
    <source>
        <dbReference type="EMBL" id="MEF7615326.1"/>
    </source>
</evidence>
<dbReference type="GO" id="GO:0016491">
    <property type="term" value="F:oxidoreductase activity"/>
    <property type="evidence" value="ECO:0007669"/>
    <property type="project" value="UniProtKB-KW"/>
</dbReference>
<dbReference type="Pfam" id="PF13561">
    <property type="entry name" value="adh_short_C2"/>
    <property type="match status" value="1"/>
</dbReference>
<dbReference type="RefSeq" id="WP_332290502.1">
    <property type="nucleotide sequence ID" value="NZ_JAZIBG010000028.1"/>
</dbReference>
<evidence type="ECO:0000313" key="4">
    <source>
        <dbReference type="Proteomes" id="UP001336250"/>
    </source>
</evidence>
<gene>
    <name evidence="3" type="ORF">V4F39_15515</name>
</gene>
<dbReference type="InterPro" id="IPR020904">
    <property type="entry name" value="Sc_DH/Rdtase_CS"/>
</dbReference>
<dbReference type="Gene3D" id="3.40.50.720">
    <property type="entry name" value="NAD(P)-binding Rossmann-like Domain"/>
    <property type="match status" value="1"/>
</dbReference>
<dbReference type="InterPro" id="IPR036291">
    <property type="entry name" value="NAD(P)-bd_dom_sf"/>
</dbReference>
<dbReference type="AlphaFoldDB" id="A0AAW9Q692"/>
<dbReference type="PRINTS" id="PR00081">
    <property type="entry name" value="GDHRDH"/>
</dbReference>
<dbReference type="EMBL" id="JAZIBG010000028">
    <property type="protein sequence ID" value="MEF7615326.1"/>
    <property type="molecule type" value="Genomic_DNA"/>
</dbReference>
<dbReference type="PANTHER" id="PTHR43669">
    <property type="entry name" value="5-KETO-D-GLUCONATE 5-REDUCTASE"/>
    <property type="match status" value="1"/>
</dbReference>